<feature type="region of interest" description="Disordered" evidence="1">
    <location>
        <begin position="70"/>
        <end position="154"/>
    </location>
</feature>
<dbReference type="AlphaFoldDB" id="A0A084WJX2"/>
<dbReference type="VEuPathDB" id="VectorBase:ASIC018556"/>
<dbReference type="EnsemblMetazoa" id="ASIC018556-RA">
    <property type="protein sequence ID" value="ASIC018556-PA"/>
    <property type="gene ID" value="ASIC018556"/>
</dbReference>
<protein>
    <submittedName>
        <fullName evidence="2 3">Uncharacterized protein</fullName>
    </submittedName>
</protein>
<feature type="region of interest" description="Disordered" evidence="1">
    <location>
        <begin position="213"/>
        <end position="232"/>
    </location>
</feature>
<proteinExistence type="predicted"/>
<feature type="region of interest" description="Disordered" evidence="1">
    <location>
        <begin position="1"/>
        <end position="25"/>
    </location>
</feature>
<gene>
    <name evidence="2" type="ORF">ZHAS_00018556</name>
</gene>
<reference evidence="2 4" key="1">
    <citation type="journal article" date="2014" name="BMC Genomics">
        <title>Genome sequence of Anopheles sinensis provides insight into genetics basis of mosquito competence for malaria parasites.</title>
        <authorList>
            <person name="Zhou D."/>
            <person name="Zhang D."/>
            <person name="Ding G."/>
            <person name="Shi L."/>
            <person name="Hou Q."/>
            <person name="Ye Y."/>
            <person name="Xu Y."/>
            <person name="Zhou H."/>
            <person name="Xiong C."/>
            <person name="Li S."/>
            <person name="Yu J."/>
            <person name="Hong S."/>
            <person name="Yu X."/>
            <person name="Zou P."/>
            <person name="Chen C."/>
            <person name="Chang X."/>
            <person name="Wang W."/>
            <person name="Lv Y."/>
            <person name="Sun Y."/>
            <person name="Ma L."/>
            <person name="Shen B."/>
            <person name="Zhu C."/>
        </authorList>
    </citation>
    <scope>NUCLEOTIDE SEQUENCE [LARGE SCALE GENOMIC DNA]</scope>
</reference>
<reference evidence="3" key="2">
    <citation type="submission" date="2020-05" db="UniProtKB">
        <authorList>
            <consortium name="EnsemblMetazoa"/>
        </authorList>
    </citation>
    <scope>IDENTIFICATION</scope>
</reference>
<dbReference type="EMBL" id="KE525348">
    <property type="protein sequence ID" value="KFB50516.1"/>
    <property type="molecule type" value="Genomic_DNA"/>
</dbReference>
<name>A0A084WJX2_ANOSI</name>
<evidence type="ECO:0000313" key="2">
    <source>
        <dbReference type="EMBL" id="KFB50516.1"/>
    </source>
</evidence>
<dbReference type="Proteomes" id="UP000030765">
    <property type="component" value="Unassembled WGS sequence"/>
</dbReference>
<organism evidence="2">
    <name type="scientific">Anopheles sinensis</name>
    <name type="common">Mosquito</name>
    <dbReference type="NCBI Taxonomy" id="74873"/>
    <lineage>
        <taxon>Eukaryota</taxon>
        <taxon>Metazoa</taxon>
        <taxon>Ecdysozoa</taxon>
        <taxon>Arthropoda</taxon>
        <taxon>Hexapoda</taxon>
        <taxon>Insecta</taxon>
        <taxon>Pterygota</taxon>
        <taxon>Neoptera</taxon>
        <taxon>Endopterygota</taxon>
        <taxon>Diptera</taxon>
        <taxon>Nematocera</taxon>
        <taxon>Culicoidea</taxon>
        <taxon>Culicidae</taxon>
        <taxon>Anophelinae</taxon>
        <taxon>Anopheles</taxon>
    </lineage>
</organism>
<evidence type="ECO:0000313" key="4">
    <source>
        <dbReference type="Proteomes" id="UP000030765"/>
    </source>
</evidence>
<evidence type="ECO:0000256" key="1">
    <source>
        <dbReference type="SAM" id="MobiDB-lite"/>
    </source>
</evidence>
<keyword evidence="4" id="KW-1185">Reference proteome</keyword>
<sequence length="232" mass="24872">MWNEFCRSPASVISGPDPTPTTPGPYLPGFLPLLSPSADPIPIPLDRTCRLSPGALFTSLARFGRFRRSKESPAGLDEPRRSANKVTTTTSPPRYLRPCSRVGPKPRTGAGSKMAGDGENRPTAGIETSTPLDRSKPTPDRQTALGASHSGTSQVEFPEQTTVCVCVILVRVRSISASDPALKARAVRTTRNANRCAPTCSAGKGWIKQLHTASKESPEGSTLTRELHGKWN</sequence>
<accession>A0A084WJX2</accession>
<evidence type="ECO:0000313" key="3">
    <source>
        <dbReference type="EnsemblMetazoa" id="ASIC018556-PA"/>
    </source>
</evidence>
<dbReference type="EMBL" id="ATLV01024081">
    <property type="status" value="NOT_ANNOTATED_CDS"/>
    <property type="molecule type" value="Genomic_DNA"/>
</dbReference>